<dbReference type="Proteomes" id="UP000766570">
    <property type="component" value="Unassembled WGS sequence"/>
</dbReference>
<feature type="domain" description="YgjP-like metallopeptidase" evidence="1">
    <location>
        <begin position="103"/>
        <end position="163"/>
    </location>
</feature>
<dbReference type="EMBL" id="JAGIOE010000001">
    <property type="protein sequence ID" value="MBP2374208.1"/>
    <property type="molecule type" value="Genomic_DNA"/>
</dbReference>
<keyword evidence="2" id="KW-0378">Hydrolase</keyword>
<comment type="caution">
    <text evidence="2">The sequence shown here is derived from an EMBL/GenBank/DDBJ whole genome shotgun (WGS) entry which is preliminary data.</text>
</comment>
<dbReference type="GO" id="GO:0016787">
    <property type="term" value="F:hydrolase activity"/>
    <property type="evidence" value="ECO:0007669"/>
    <property type="project" value="UniProtKB-KW"/>
</dbReference>
<proteinExistence type="predicted"/>
<sequence length="238" mass="25933">MRTQPSTIEYVDETGTPIRVVRSARRKKTISGAWKQDTMVVSVPAGLTEHAERMLVADMVKKVMRKVARGTGTDPDALLLARAHAMDAALFGRLAAPASVRWVSNQNSRWGSASLQTRRIRLSDRLRSMPQWVQDYVLAHELAHLVEPRDGHGPRFKAALSRYPRVHDANIFLSGASHGFHAAKNAAAQPAQLLDTDDDFDDFGDLDELGGFGGPGAPEGIGAGVHGGETEDPYRLFG</sequence>
<protein>
    <submittedName>
        <fullName evidence="2">Metal-dependent hydrolase</fullName>
    </submittedName>
</protein>
<keyword evidence="3" id="KW-1185">Reference proteome</keyword>
<organism evidence="2 3">
    <name type="scientific">Paeniglutamicibacter psychrophenolicus</name>
    <dbReference type="NCBI Taxonomy" id="257454"/>
    <lineage>
        <taxon>Bacteria</taxon>
        <taxon>Bacillati</taxon>
        <taxon>Actinomycetota</taxon>
        <taxon>Actinomycetes</taxon>
        <taxon>Micrococcales</taxon>
        <taxon>Micrococcaceae</taxon>
        <taxon>Paeniglutamicibacter</taxon>
    </lineage>
</organism>
<dbReference type="Gene3D" id="3.30.2010.10">
    <property type="entry name" value="Metalloproteases ('zincins'), catalytic domain"/>
    <property type="match status" value="1"/>
</dbReference>
<name>A0ABS4WDJ4_9MICC</name>
<accession>A0ABS4WDJ4</accession>
<reference evidence="2 3" key="1">
    <citation type="submission" date="2021-03" db="EMBL/GenBank/DDBJ databases">
        <title>Sequencing the genomes of 1000 actinobacteria strains.</title>
        <authorList>
            <person name="Klenk H.-P."/>
        </authorList>
    </citation>
    <scope>NUCLEOTIDE SEQUENCE [LARGE SCALE GENOMIC DNA]</scope>
    <source>
        <strain evidence="2 3">DSM 15454</strain>
    </source>
</reference>
<dbReference type="PANTHER" id="PTHR30399:SF1">
    <property type="entry name" value="UTP PYROPHOSPHATASE"/>
    <property type="match status" value="1"/>
</dbReference>
<dbReference type="InterPro" id="IPR002725">
    <property type="entry name" value="YgjP-like_metallopeptidase"/>
</dbReference>
<dbReference type="PANTHER" id="PTHR30399">
    <property type="entry name" value="UNCHARACTERIZED PROTEIN YGJP"/>
    <property type="match status" value="1"/>
</dbReference>
<dbReference type="InterPro" id="IPR053136">
    <property type="entry name" value="UTP_pyrophosphatase-like"/>
</dbReference>
<dbReference type="CDD" id="cd07344">
    <property type="entry name" value="M48_yhfN_like"/>
    <property type="match status" value="1"/>
</dbReference>
<dbReference type="RefSeq" id="WP_209907257.1">
    <property type="nucleotide sequence ID" value="NZ_BAAAMI010000006.1"/>
</dbReference>
<evidence type="ECO:0000259" key="1">
    <source>
        <dbReference type="Pfam" id="PF01863"/>
    </source>
</evidence>
<dbReference type="Pfam" id="PF01863">
    <property type="entry name" value="YgjP-like"/>
    <property type="match status" value="1"/>
</dbReference>
<evidence type="ECO:0000313" key="3">
    <source>
        <dbReference type="Proteomes" id="UP000766570"/>
    </source>
</evidence>
<gene>
    <name evidence="2" type="ORF">JOF46_002120</name>
</gene>
<evidence type="ECO:0000313" key="2">
    <source>
        <dbReference type="EMBL" id="MBP2374208.1"/>
    </source>
</evidence>